<feature type="transmembrane region" description="Helical" evidence="2">
    <location>
        <begin position="77"/>
        <end position="99"/>
    </location>
</feature>
<dbReference type="AlphaFoldDB" id="A0AAW9SKN0"/>
<keyword evidence="2" id="KW-0812">Transmembrane</keyword>
<dbReference type="RefSeq" id="WP_049190665.1">
    <property type="nucleotide sequence ID" value="NZ_JAFJMG010000008.1"/>
</dbReference>
<dbReference type="EMBL" id="JASOOY020000031">
    <property type="protein sequence ID" value="MEO3717709.1"/>
    <property type="molecule type" value="Genomic_DNA"/>
</dbReference>
<evidence type="ECO:0000256" key="2">
    <source>
        <dbReference type="SAM" id="Phobius"/>
    </source>
</evidence>
<keyword evidence="2" id="KW-0472">Membrane</keyword>
<keyword evidence="2" id="KW-1133">Transmembrane helix</keyword>
<dbReference type="Pfam" id="PF11377">
    <property type="entry name" value="DUF3180"/>
    <property type="match status" value="1"/>
</dbReference>
<reference evidence="3" key="1">
    <citation type="submission" date="2023-05" db="EMBL/GenBank/DDBJ databases">
        <authorList>
            <person name="Du J."/>
        </authorList>
    </citation>
    <scope>NUCLEOTIDE SEQUENCE</scope>
    <source>
        <strain evidence="3">UMB1064</strain>
    </source>
</reference>
<gene>
    <name evidence="3" type="ORF">QP460_008910</name>
</gene>
<comment type="caution">
    <text evidence="3">The sequence shown here is derived from an EMBL/GenBank/DDBJ whole genome shotgun (WGS) entry which is preliminary data.</text>
</comment>
<feature type="region of interest" description="Disordered" evidence="1">
    <location>
        <begin position="147"/>
        <end position="168"/>
    </location>
</feature>
<dbReference type="InterPro" id="IPR021517">
    <property type="entry name" value="DUF3180"/>
</dbReference>
<reference evidence="3" key="2">
    <citation type="submission" date="2024-05" db="EMBL/GenBank/DDBJ databases">
        <authorList>
            <person name="Wolfe A."/>
        </authorList>
    </citation>
    <scope>NUCLEOTIDE SEQUENCE</scope>
    <source>
        <strain evidence="3">UMB1064</strain>
    </source>
</reference>
<evidence type="ECO:0000313" key="4">
    <source>
        <dbReference type="Proteomes" id="UP001223646"/>
    </source>
</evidence>
<evidence type="ECO:0000313" key="3">
    <source>
        <dbReference type="EMBL" id="MEO3717709.1"/>
    </source>
</evidence>
<feature type="transmembrane region" description="Helical" evidence="2">
    <location>
        <begin position="119"/>
        <end position="139"/>
    </location>
</feature>
<name>A0AAW9SKN0_CORAY</name>
<evidence type="ECO:0000256" key="1">
    <source>
        <dbReference type="SAM" id="MobiDB-lite"/>
    </source>
</evidence>
<protein>
    <submittedName>
        <fullName evidence="3">DUF3180 domain-containing protein</fullName>
    </submittedName>
</protein>
<accession>A0AAW9SKN0</accession>
<sequence length="168" mass="17656">MKPTSPITLAASALVLALASWMIVAQFFGALGPRSWWDLGFPWLLTAVCVAAARWIKSVLKEGKVGQDRSQVQPLTLSRWLVVGTASAWLGAILGGLYAGGVLWALPKWTELAAAQADGPIMIVGTVSGILLAAAGLWLEKVCQLPTDGENSSPPSGEMGTNSVGWEL</sequence>
<proteinExistence type="predicted"/>
<feature type="transmembrane region" description="Helical" evidence="2">
    <location>
        <begin position="35"/>
        <end position="56"/>
    </location>
</feature>
<feature type="compositionally biased region" description="Polar residues" evidence="1">
    <location>
        <begin position="149"/>
        <end position="168"/>
    </location>
</feature>
<organism evidence="3 4">
    <name type="scientific">Corynebacterium amycolatum</name>
    <dbReference type="NCBI Taxonomy" id="43765"/>
    <lineage>
        <taxon>Bacteria</taxon>
        <taxon>Bacillati</taxon>
        <taxon>Actinomycetota</taxon>
        <taxon>Actinomycetes</taxon>
        <taxon>Mycobacteriales</taxon>
        <taxon>Corynebacteriaceae</taxon>
        <taxon>Corynebacterium</taxon>
    </lineage>
</organism>
<dbReference type="Proteomes" id="UP001223646">
    <property type="component" value="Unassembled WGS sequence"/>
</dbReference>